<evidence type="ECO:0000313" key="5">
    <source>
        <dbReference type="Proteomes" id="UP000305675"/>
    </source>
</evidence>
<keyword evidence="5" id="KW-1185">Reference proteome</keyword>
<dbReference type="Pfam" id="PF13401">
    <property type="entry name" value="AAA_22"/>
    <property type="match status" value="1"/>
</dbReference>
<proteinExistence type="predicted"/>
<dbReference type="InterPro" id="IPR036680">
    <property type="entry name" value="SPOR-like_sf"/>
</dbReference>
<dbReference type="InterPro" id="IPR052026">
    <property type="entry name" value="ExeA_AAA_ATPase_DNA-bind"/>
</dbReference>
<reference evidence="4 5" key="1">
    <citation type="submission" date="2019-04" db="EMBL/GenBank/DDBJ databases">
        <authorList>
            <person name="Hwang J.C."/>
        </authorList>
    </citation>
    <scope>NUCLEOTIDE SEQUENCE [LARGE SCALE GENOMIC DNA]</scope>
    <source>
        <strain evidence="4 5">IMCC35002</strain>
    </source>
</reference>
<evidence type="ECO:0000313" key="4">
    <source>
        <dbReference type="EMBL" id="TKB49136.1"/>
    </source>
</evidence>
<dbReference type="InterPro" id="IPR049945">
    <property type="entry name" value="AAA_22"/>
</dbReference>
<gene>
    <name evidence="4" type="ORF">FCL42_21165</name>
</gene>
<feature type="coiled-coil region" evidence="1">
    <location>
        <begin position="365"/>
        <end position="393"/>
    </location>
</feature>
<organism evidence="4 5">
    <name type="scientific">Ferrimonas aestuarii</name>
    <dbReference type="NCBI Taxonomy" id="2569539"/>
    <lineage>
        <taxon>Bacteria</taxon>
        <taxon>Pseudomonadati</taxon>
        <taxon>Pseudomonadota</taxon>
        <taxon>Gammaproteobacteria</taxon>
        <taxon>Alteromonadales</taxon>
        <taxon>Ferrimonadaceae</taxon>
        <taxon>Ferrimonas</taxon>
    </lineage>
</organism>
<dbReference type="GO" id="GO:0016887">
    <property type="term" value="F:ATP hydrolysis activity"/>
    <property type="evidence" value="ECO:0007669"/>
    <property type="project" value="InterPro"/>
</dbReference>
<feature type="domain" description="SPOR" evidence="3">
    <location>
        <begin position="418"/>
        <end position="496"/>
    </location>
</feature>
<dbReference type="AlphaFoldDB" id="A0A4U1BE89"/>
<dbReference type="PROSITE" id="PS51724">
    <property type="entry name" value="SPOR"/>
    <property type="match status" value="1"/>
</dbReference>
<evidence type="ECO:0000256" key="2">
    <source>
        <dbReference type="SAM" id="MobiDB-lite"/>
    </source>
</evidence>
<dbReference type="PANTHER" id="PTHR35894">
    <property type="entry name" value="GENERAL SECRETION PATHWAY PROTEIN A-RELATED"/>
    <property type="match status" value="1"/>
</dbReference>
<sequence>MDTAFTLLPSQQQLLDRLKYLIEYGDHAILLHGKDGVGKTVLSQVLLECADGLNQSYLHCPPQPDPAAIRTQILNQLFINPLFDPHEPLIDTFERLLQDSEQRLLLVIDDAHDLPQVILAELLTIFLTQSQRSWRLTLVLVSLPQLVQHLLAELPSDYHEHLLPVNIEPLSLAECKQLYGMLAQTGSVSRFVNQIAIDAKLARCEGRASAIAALVSEASPGLPVKAAAFRYRNAIVVLATLMLLGVLWLAIDPLADEEPKVSVPAELDNFAPIERPADMPPLMRPNLAETESTQSIESEVSSEAEESSGESLELAGEWQDISKPQPKPEPKVIPEPVEVPAVANTAPDAEATDASADIAELDPLLLSAQADLAEMEQELAESERQKQAELEQAKLMADSQLPEQPLTIQPLARQPLAQRPEQSFTLQLAVYSYPQLMRRYLTRLDSTDNLALYRKHREPQTWYVVVYGGFNDKVSAQQALPQLPEWVQQSQPYLKSLKEVQGELIEQLDLAAFLAE</sequence>
<dbReference type="Pfam" id="PF05036">
    <property type="entry name" value="SPOR"/>
    <property type="match status" value="1"/>
</dbReference>
<dbReference type="GO" id="GO:0042834">
    <property type="term" value="F:peptidoglycan binding"/>
    <property type="evidence" value="ECO:0007669"/>
    <property type="project" value="InterPro"/>
</dbReference>
<protein>
    <recommendedName>
        <fullName evidence="3">SPOR domain-containing protein</fullName>
    </recommendedName>
</protein>
<accession>A0A4U1BE89</accession>
<feature type="region of interest" description="Disordered" evidence="2">
    <location>
        <begin position="272"/>
        <end position="314"/>
    </location>
</feature>
<dbReference type="EMBL" id="SWCJ01000029">
    <property type="protein sequence ID" value="TKB49136.1"/>
    <property type="molecule type" value="Genomic_DNA"/>
</dbReference>
<dbReference type="PANTHER" id="PTHR35894:SF5">
    <property type="entry name" value="MU-LIKE PROPHAGE FLUMU DNA TRANSPOSITION PROTEIN B"/>
    <property type="match status" value="1"/>
</dbReference>
<comment type="caution">
    <text evidence="4">The sequence shown here is derived from an EMBL/GenBank/DDBJ whole genome shotgun (WGS) entry which is preliminary data.</text>
</comment>
<evidence type="ECO:0000259" key="3">
    <source>
        <dbReference type="PROSITE" id="PS51724"/>
    </source>
</evidence>
<evidence type="ECO:0000256" key="1">
    <source>
        <dbReference type="SAM" id="Coils"/>
    </source>
</evidence>
<dbReference type="OrthoDB" id="6271962at2"/>
<dbReference type="RefSeq" id="WP_136865414.1">
    <property type="nucleotide sequence ID" value="NZ_SWCJ01000029.1"/>
</dbReference>
<dbReference type="SUPFAM" id="SSF52540">
    <property type="entry name" value="P-loop containing nucleoside triphosphate hydrolases"/>
    <property type="match status" value="1"/>
</dbReference>
<keyword evidence="1" id="KW-0175">Coiled coil</keyword>
<dbReference type="Proteomes" id="UP000305675">
    <property type="component" value="Unassembled WGS sequence"/>
</dbReference>
<name>A0A4U1BE89_9GAMM</name>
<dbReference type="Gene3D" id="3.40.50.300">
    <property type="entry name" value="P-loop containing nucleotide triphosphate hydrolases"/>
    <property type="match status" value="1"/>
</dbReference>
<dbReference type="InterPro" id="IPR027417">
    <property type="entry name" value="P-loop_NTPase"/>
</dbReference>
<dbReference type="InterPro" id="IPR007730">
    <property type="entry name" value="SPOR-like_dom"/>
</dbReference>
<dbReference type="Gene3D" id="3.30.70.1070">
    <property type="entry name" value="Sporulation related repeat"/>
    <property type="match status" value="1"/>
</dbReference>